<sequence>MIKKNKLIAFFTLMGLVMLLTACGSQTKPYDAHEKLGSQINYTITGIDAGAGIMASTQTALTKYHLDDQNWQLQTSSTAAMTSTLDKAIADKRPIVITGWQPHWMFTKYPIKFLKDPQNVFGQAEHINTVVRKGLKQDMPEAYTILDRFHWTPKEMSTVMLKVNDGVEPEKAARDWIKANPKQVAKWTKDVKKVHGTKIKLTYVAWDSEIASTNVVAEVLRQQGYQPTIQAMEIQPMWASVATKAADAQVSAWLPKTSGLYYKDYKGQFEDLGPNLEGAKVGLAVPKYMTKINSIEDLKTN</sequence>
<keyword evidence="2" id="KW-0813">Transport</keyword>
<keyword evidence="3" id="KW-1003">Cell membrane</keyword>
<evidence type="ECO:0000256" key="5">
    <source>
        <dbReference type="SAM" id="SignalP"/>
    </source>
</evidence>
<dbReference type="PANTHER" id="PTHR47737:SF1">
    <property type="entry name" value="GLYCINE BETAINE_PROLINE BETAINE TRANSPORT SYSTEM PERMEASE PROTEIN PROW"/>
    <property type="match status" value="1"/>
</dbReference>
<dbReference type="Gene3D" id="3.40.190.100">
    <property type="entry name" value="Glycine betaine-binding periplasmic protein, domain 2"/>
    <property type="match status" value="1"/>
</dbReference>
<dbReference type="EMBL" id="CP045007">
    <property type="protein sequence ID" value="QFP80091.1"/>
    <property type="molecule type" value="Genomic_DNA"/>
</dbReference>
<keyword evidence="4" id="KW-0472">Membrane</keyword>
<accession>A0ABX6C9I8</accession>
<evidence type="ECO:0000259" key="6">
    <source>
        <dbReference type="Pfam" id="PF04069"/>
    </source>
</evidence>
<feature type="signal peptide" evidence="5">
    <location>
        <begin position="1"/>
        <end position="22"/>
    </location>
</feature>
<evidence type="ECO:0000313" key="8">
    <source>
        <dbReference type="Proteomes" id="UP000326334"/>
    </source>
</evidence>
<dbReference type="PROSITE" id="PS51257">
    <property type="entry name" value="PROKAR_LIPOPROTEIN"/>
    <property type="match status" value="1"/>
</dbReference>
<dbReference type="SUPFAM" id="SSF53850">
    <property type="entry name" value="Periplasmic binding protein-like II"/>
    <property type="match status" value="2"/>
</dbReference>
<reference evidence="7 8" key="1">
    <citation type="submission" date="2019-10" db="EMBL/GenBank/DDBJ databases">
        <title>Genome sequencing of Lactobacillus graminis.</title>
        <authorList>
            <person name="Kim K."/>
        </authorList>
    </citation>
    <scope>NUCLEOTIDE SEQUENCE [LARGE SCALE GENOMIC DNA]</scope>
    <source>
        <strain evidence="7 8">LG542</strain>
    </source>
</reference>
<feature type="chain" id="PRO_5046404891" evidence="5">
    <location>
        <begin position="23"/>
        <end position="301"/>
    </location>
</feature>
<keyword evidence="5" id="KW-0732">Signal</keyword>
<name>A0ABX6C9I8_9LACO</name>
<organism evidence="7 8">
    <name type="scientific">Latilactobacillus graminis</name>
    <dbReference type="NCBI Taxonomy" id="60519"/>
    <lineage>
        <taxon>Bacteria</taxon>
        <taxon>Bacillati</taxon>
        <taxon>Bacillota</taxon>
        <taxon>Bacilli</taxon>
        <taxon>Lactobacillales</taxon>
        <taxon>Lactobacillaceae</taxon>
        <taxon>Latilactobacillus</taxon>
    </lineage>
</organism>
<dbReference type="Proteomes" id="UP000326334">
    <property type="component" value="Chromosome"/>
</dbReference>
<gene>
    <name evidence="7" type="ORF">LG542_07625</name>
</gene>
<dbReference type="Pfam" id="PF04069">
    <property type="entry name" value="OpuAC"/>
    <property type="match status" value="2"/>
</dbReference>
<evidence type="ECO:0000256" key="4">
    <source>
        <dbReference type="ARBA" id="ARBA00023136"/>
    </source>
</evidence>
<comment type="subcellular location">
    <subcellularLocation>
        <location evidence="1">Cell membrane</location>
    </subcellularLocation>
</comment>
<evidence type="ECO:0000313" key="7">
    <source>
        <dbReference type="EMBL" id="QFP80091.1"/>
    </source>
</evidence>
<evidence type="ECO:0000256" key="3">
    <source>
        <dbReference type="ARBA" id="ARBA00022475"/>
    </source>
</evidence>
<feature type="domain" description="ABC-type glycine betaine transport system substrate-binding" evidence="6">
    <location>
        <begin position="35"/>
        <end position="178"/>
    </location>
</feature>
<protein>
    <submittedName>
        <fullName evidence="7">Glycine/betaine ABC transporter</fullName>
    </submittedName>
</protein>
<evidence type="ECO:0000256" key="2">
    <source>
        <dbReference type="ARBA" id="ARBA00022448"/>
    </source>
</evidence>
<proteinExistence type="predicted"/>
<dbReference type="PANTHER" id="PTHR47737">
    <property type="entry name" value="GLYCINE BETAINE/PROLINE BETAINE TRANSPORT SYSTEM PERMEASE PROTEIN PROW"/>
    <property type="match status" value="1"/>
</dbReference>
<dbReference type="InterPro" id="IPR007210">
    <property type="entry name" value="ABC_Gly_betaine_transp_sub-bd"/>
</dbReference>
<keyword evidence="8" id="KW-1185">Reference proteome</keyword>
<dbReference type="Gene3D" id="3.10.105.10">
    <property type="entry name" value="Dipeptide-binding Protein, Domain 3"/>
    <property type="match status" value="1"/>
</dbReference>
<evidence type="ECO:0000256" key="1">
    <source>
        <dbReference type="ARBA" id="ARBA00004236"/>
    </source>
</evidence>
<feature type="domain" description="ABC-type glycine betaine transport system substrate-binding" evidence="6">
    <location>
        <begin position="198"/>
        <end position="300"/>
    </location>
</feature>